<keyword evidence="2" id="KW-0418">Kinase</keyword>
<comment type="similarity">
    <text evidence="1 2">Belongs to the fructosamine kinase family.</text>
</comment>
<dbReference type="PANTHER" id="PTHR12149">
    <property type="entry name" value="FRUCTOSAMINE 3 KINASE-RELATED PROTEIN"/>
    <property type="match status" value="1"/>
</dbReference>
<dbReference type="InterPro" id="IPR016477">
    <property type="entry name" value="Fructo-/Ketosamine-3-kinase"/>
</dbReference>
<evidence type="ECO:0000313" key="4">
    <source>
        <dbReference type="Proteomes" id="UP000191980"/>
    </source>
</evidence>
<dbReference type="Proteomes" id="UP000191980">
    <property type="component" value="Unassembled WGS sequence"/>
</dbReference>
<evidence type="ECO:0000256" key="2">
    <source>
        <dbReference type="PIRNR" id="PIRNR006221"/>
    </source>
</evidence>
<proteinExistence type="inferred from homology"/>
<dbReference type="Gene3D" id="3.30.200.20">
    <property type="entry name" value="Phosphorylase Kinase, domain 1"/>
    <property type="match status" value="1"/>
</dbReference>
<keyword evidence="4" id="KW-1185">Reference proteome</keyword>
<dbReference type="Gene3D" id="3.90.1200.10">
    <property type="match status" value="1"/>
</dbReference>
<keyword evidence="2" id="KW-0808">Transferase</keyword>
<name>A0A1V8MAV5_9GAMM</name>
<dbReference type="SUPFAM" id="SSF56112">
    <property type="entry name" value="Protein kinase-like (PK-like)"/>
    <property type="match status" value="1"/>
</dbReference>
<organism evidence="3 4">
    <name type="scientific">Methyloprofundus sedimenti</name>
    <dbReference type="NCBI Taxonomy" id="1420851"/>
    <lineage>
        <taxon>Bacteria</taxon>
        <taxon>Pseudomonadati</taxon>
        <taxon>Pseudomonadota</taxon>
        <taxon>Gammaproteobacteria</taxon>
        <taxon>Methylococcales</taxon>
        <taxon>Methylococcaceae</taxon>
        <taxon>Methyloprofundus</taxon>
    </lineage>
</organism>
<gene>
    <name evidence="3" type="ORF">AU255_09290</name>
</gene>
<comment type="caution">
    <text evidence="3">The sequence shown here is derived from an EMBL/GenBank/DDBJ whole genome shotgun (WGS) entry which is preliminary data.</text>
</comment>
<dbReference type="InterPro" id="IPR011009">
    <property type="entry name" value="Kinase-like_dom_sf"/>
</dbReference>
<accession>A0A1V8MAV5</accession>
<evidence type="ECO:0008006" key="5">
    <source>
        <dbReference type="Google" id="ProtNLM"/>
    </source>
</evidence>
<sequence>MQEWQIVIEAIEQATGRSFTLLKANAIHGGDINQVFHLQGAEQSYFVKLNRADLLAMFEMEALGLQELAQTKTLRIPEAIAYGISGLFAFLVLEYVELKSALQSTQQQLGSKLAELHEIKRDYFGWHHDNFIGSNQQKNTRDNNWVNFWQEQRLTAQLKLAADNGYTGKIQSQGEKLCQLIPVFFSDYQPQASLLHGDLWSGNAAADLAGQAIIYDPACYYGDREADIAMTELFGGFSANFYAAYSEHWPLDSGYKTRKNLYNLYHILNHLNLFGNGYLRQVEVMMQQLISEST</sequence>
<reference evidence="3 4" key="1">
    <citation type="submission" date="2015-12" db="EMBL/GenBank/DDBJ databases">
        <authorList>
            <person name="Shamseldin A."/>
            <person name="Moawad H."/>
            <person name="Abd El-Rahim W.M."/>
            <person name="Sadowsky M.J."/>
        </authorList>
    </citation>
    <scope>NUCLEOTIDE SEQUENCE [LARGE SCALE GENOMIC DNA]</scope>
    <source>
        <strain evidence="3 4">WF1</strain>
    </source>
</reference>
<dbReference type="STRING" id="1420851.AU255_09290"/>
<dbReference type="AlphaFoldDB" id="A0A1V8MAV5"/>
<protein>
    <recommendedName>
        <fullName evidence="5">Fructosamine kinase</fullName>
    </recommendedName>
</protein>
<dbReference type="PANTHER" id="PTHR12149:SF8">
    <property type="entry name" value="PROTEIN-RIBULOSAMINE 3-KINASE"/>
    <property type="match status" value="1"/>
</dbReference>
<evidence type="ECO:0000256" key="1">
    <source>
        <dbReference type="ARBA" id="ARBA00009460"/>
    </source>
</evidence>
<dbReference type="EMBL" id="LPUF01000001">
    <property type="protein sequence ID" value="OQK18724.1"/>
    <property type="molecule type" value="Genomic_DNA"/>
</dbReference>
<dbReference type="OrthoDB" id="5291879at2"/>
<dbReference type="PIRSF" id="PIRSF006221">
    <property type="entry name" value="Ketosamine-3-kinase"/>
    <property type="match status" value="1"/>
</dbReference>
<dbReference type="Pfam" id="PF03881">
    <property type="entry name" value="Fructosamin_kin"/>
    <property type="match status" value="1"/>
</dbReference>
<evidence type="ECO:0000313" key="3">
    <source>
        <dbReference type="EMBL" id="OQK18724.1"/>
    </source>
</evidence>
<dbReference type="GO" id="GO:0016301">
    <property type="term" value="F:kinase activity"/>
    <property type="evidence" value="ECO:0007669"/>
    <property type="project" value="UniProtKB-UniRule"/>
</dbReference>